<feature type="compositionally biased region" description="Low complexity" evidence="4">
    <location>
        <begin position="21"/>
        <end position="34"/>
    </location>
</feature>
<organism evidence="8 9">
    <name type="scientific">Jaminaea rosea</name>
    <dbReference type="NCBI Taxonomy" id="1569628"/>
    <lineage>
        <taxon>Eukaryota</taxon>
        <taxon>Fungi</taxon>
        <taxon>Dikarya</taxon>
        <taxon>Basidiomycota</taxon>
        <taxon>Ustilaginomycotina</taxon>
        <taxon>Exobasidiomycetes</taxon>
        <taxon>Microstromatales</taxon>
        <taxon>Microstromatales incertae sedis</taxon>
        <taxon>Jaminaea</taxon>
    </lineage>
</organism>
<evidence type="ECO:0008006" key="10">
    <source>
        <dbReference type="Google" id="ProtNLM"/>
    </source>
</evidence>
<evidence type="ECO:0000256" key="2">
    <source>
        <dbReference type="ARBA" id="ARBA00022448"/>
    </source>
</evidence>
<evidence type="ECO:0000256" key="1">
    <source>
        <dbReference type="ARBA" id="ARBA00004123"/>
    </source>
</evidence>
<feature type="domain" description="Nucleoporin Nup120/160 beta-propeller" evidence="5">
    <location>
        <begin position="77"/>
        <end position="651"/>
    </location>
</feature>
<gene>
    <name evidence="8" type="ORF">BDZ90DRAFT_233079</name>
</gene>
<dbReference type="InterPro" id="IPR021717">
    <property type="entry name" value="Nucleoporin_Nup160"/>
</dbReference>
<dbReference type="RefSeq" id="XP_025361048.1">
    <property type="nucleotide sequence ID" value="XM_025506497.1"/>
</dbReference>
<dbReference type="Pfam" id="PF23354">
    <property type="entry name" value="TPR_NUP160_120_M"/>
    <property type="match status" value="1"/>
</dbReference>
<feature type="domain" description="NUP160 C-terminal TPR" evidence="6">
    <location>
        <begin position="1398"/>
        <end position="1469"/>
    </location>
</feature>
<feature type="region of interest" description="Disordered" evidence="4">
    <location>
        <begin position="467"/>
        <end position="487"/>
    </location>
</feature>
<dbReference type="OrthoDB" id="67716at2759"/>
<dbReference type="STRING" id="1569628.A0A316UMB7"/>
<keyword evidence="9" id="KW-1185">Reference proteome</keyword>
<dbReference type="GO" id="GO:0005643">
    <property type="term" value="C:nuclear pore"/>
    <property type="evidence" value="ECO:0007669"/>
    <property type="project" value="TreeGrafter"/>
</dbReference>
<evidence type="ECO:0000313" key="8">
    <source>
        <dbReference type="EMBL" id="PWN26436.1"/>
    </source>
</evidence>
<evidence type="ECO:0000256" key="3">
    <source>
        <dbReference type="ARBA" id="ARBA00023242"/>
    </source>
</evidence>
<dbReference type="InterPro" id="IPR056535">
    <property type="entry name" value="TPR_NUP160_M"/>
</dbReference>
<dbReference type="Pfam" id="PF23347">
    <property type="entry name" value="TPR_Nup160_C"/>
    <property type="match status" value="1"/>
</dbReference>
<keyword evidence="3" id="KW-0539">Nucleus</keyword>
<dbReference type="GeneID" id="37028320"/>
<dbReference type="InterPro" id="IPR056536">
    <property type="entry name" value="TPR_NUP160_C"/>
</dbReference>
<evidence type="ECO:0000259" key="6">
    <source>
        <dbReference type="Pfam" id="PF23347"/>
    </source>
</evidence>
<reference evidence="8 9" key="1">
    <citation type="journal article" date="2018" name="Mol. Biol. Evol.">
        <title>Broad Genomic Sampling Reveals a Smut Pathogenic Ancestry of the Fungal Clade Ustilaginomycotina.</title>
        <authorList>
            <person name="Kijpornyongpan T."/>
            <person name="Mondo S.J."/>
            <person name="Barry K."/>
            <person name="Sandor L."/>
            <person name="Lee J."/>
            <person name="Lipzen A."/>
            <person name="Pangilinan J."/>
            <person name="LaButti K."/>
            <person name="Hainaut M."/>
            <person name="Henrissat B."/>
            <person name="Grigoriev I.V."/>
            <person name="Spatafora J.W."/>
            <person name="Aime M.C."/>
        </authorList>
    </citation>
    <scope>NUCLEOTIDE SEQUENCE [LARGE SCALE GENOMIC DNA]</scope>
    <source>
        <strain evidence="8 9">MCA 5214</strain>
    </source>
</reference>
<dbReference type="PANTHER" id="PTHR21286">
    <property type="entry name" value="NUCLEAR PORE COMPLEX PROTEIN NUP160"/>
    <property type="match status" value="1"/>
</dbReference>
<proteinExistence type="predicted"/>
<keyword evidence="2" id="KW-0813">Transport</keyword>
<dbReference type="Proteomes" id="UP000245884">
    <property type="component" value="Unassembled WGS sequence"/>
</dbReference>
<evidence type="ECO:0000313" key="9">
    <source>
        <dbReference type="Proteomes" id="UP000245884"/>
    </source>
</evidence>
<dbReference type="GO" id="GO:0017056">
    <property type="term" value="F:structural constituent of nuclear pore"/>
    <property type="evidence" value="ECO:0007669"/>
    <property type="project" value="TreeGrafter"/>
</dbReference>
<dbReference type="InterPro" id="IPR059141">
    <property type="entry name" value="Beta-prop_Nup120_160"/>
</dbReference>
<accession>A0A316UMB7</accession>
<feature type="region of interest" description="Disordered" evidence="4">
    <location>
        <begin position="21"/>
        <end position="47"/>
    </location>
</feature>
<feature type="compositionally biased region" description="Acidic residues" evidence="4">
    <location>
        <begin position="467"/>
        <end position="479"/>
    </location>
</feature>
<sequence length="1729" mass="188596">MASSSSTSSWTSKRVVAYSLSSSRTTESRTVPSSHPAYTQPSSTRDRIPSEHAHYATARMHSSSSSADQSGCIVVARAIHEGQTLELSLIRLDNDGNELPMGISSPIPCPQHFLFPAPLLPGFSIFLDEFSGGVAFIGITITGWLFHLRFPPPGAFYASTLPHDWASEHKVASLVESSSNTMSPQRGGSPLPPIRANALVHIVDPTTVLVACEDGALIKLQRQSDDDEWRETMLRSTSFFKNFSKFFSRSSPSPAQQSVSVDTSLSANVASTQVVSMDTLVRDDASSIAFCISRDRKLRAWDLVTDSCVVTVDLPSALVSETDEATGTSLPPFGSRGASRPHVRVFQPDARDESEYPLYLLVFVPTPLPTGSFFALYGVELAGAKSSTRAIATRSPVPPSHNSASGQGISQIALLWQKACDQETKGMAAELRDAIVMSSDEWALWTLWDAGGRSLIKQSIVHLIEEEQDGEETTVDSEDWSTTAYDPSTTYTPLRGSEIEALLSTAEQDYDSSPQSAASSFYLSRIMEAGRYSVSSLEWAVDVYAAALLDSLSSARLALPAALQPDAAFQSLADQIALTVGSGVQLEIDPETGAVLHEEFKTAIRREWQRFIGLLEEADGQGRWPIEFVASSDDERWTTPLVLTRDRLAFTIHKDAVDALVALAEGHCVGAAQRSGGSLTAVAQEISHENNDGQLARKRRRLAQHLNAANTGSEAREEDYGEAAISDLGEMSVALATVATALTSSLPAISVDAFARDTLQLVSQPLGSDINDAALDLWNAGLDAGLEELQEPALAVLTRLAESKVATVLPAEETVSEDIDWEKPALEPAFFALADLLISSPSLNSKKDSLIWNRSLLRTEIASAFVADGAYQSLRNRTRLSKSLLLLVLAIHAMSASEDDEAASVASSFERLPNLIVRLITVFHSLSLAVKLADLPLPPEESRSAVVLACKGTHEDDIAKELGLLNVSEQSRIAVAAPTSGLVHFCVAQEMLRTDSGDDREGAAASQMLAHAVSSTLQAMGISSSCDAREAIQLPTLGARQALLCHSLVSHGVPLACRLLANAFAETPASSYLSALALLQQGCFVEAAEAFSSSMAGILALSQRPIRQDQQLLAQLLPPSVLSGEYDSAEAVSDILLARYCRHVADLFEPFLAHSQIVAFVTKALRLARSTKSTEVQSPADARELYFRLFRSQLHLGDYAASYSTVMEMPSDVLRRDCLRTLISAMCETGHVSQLLEFNFAGLQAEVERNLSFKARNCDPTALPNFFHILYSYHVHRSDFKSAGAVMYQQAHRLGELQRIANGTSAASVYDDFLDLAVQQARSYLTAINALSLLDANNAWFADALNTSAMREYEEENLAPATMSARLHPSSSAKKLSSYIPSSHWQAGSKEIRIVQQDDVRREYRLVLSRLELVQMYPELASATMTLSATDIVSLLIRNEEYDKAFTAARGLDVDPCGIFAQLAVKCATSAFLQSYRKEVAEKELQAQDPEGTGVEANKMLDLLAGDYEAGQGSEAEEEEGEDWSAGWGFLRSSDRTSGWTGSLAERAWRYLKLNLEIEDARGPETVWRHRVIVLERLLALRRSDGGKLEVPLWLLGWFENEQPELLIKVYLKTDRVDEALQAAIRWVQKSNSEARTRKVTGGGAGAMLPQRYIAYVTLDSLMKRAIDPDERPVSATESAAATRALVDELKKVIGQRGEMMMSDWHEKRNVFEDRQKKAMQGESAMQWA</sequence>
<evidence type="ECO:0000259" key="7">
    <source>
        <dbReference type="Pfam" id="PF23354"/>
    </source>
</evidence>
<dbReference type="EMBL" id="KZ819671">
    <property type="protein sequence ID" value="PWN26436.1"/>
    <property type="molecule type" value="Genomic_DNA"/>
</dbReference>
<dbReference type="Pfam" id="PF11715">
    <property type="entry name" value="Beta-prop_Nup120_160"/>
    <property type="match status" value="1"/>
</dbReference>
<evidence type="ECO:0000256" key="4">
    <source>
        <dbReference type="SAM" id="MobiDB-lite"/>
    </source>
</evidence>
<protein>
    <recommendedName>
        <fullName evidence="10">Nuclear pore complex protein Nup160</fullName>
    </recommendedName>
</protein>
<comment type="subcellular location">
    <subcellularLocation>
        <location evidence="1">Nucleus</location>
    </subcellularLocation>
</comment>
<feature type="domain" description="NUP160 middle TPR" evidence="7">
    <location>
        <begin position="1069"/>
        <end position="1333"/>
    </location>
</feature>
<name>A0A316UMB7_9BASI</name>
<evidence type="ECO:0000259" key="5">
    <source>
        <dbReference type="Pfam" id="PF11715"/>
    </source>
</evidence>
<dbReference type="PANTHER" id="PTHR21286:SF0">
    <property type="entry name" value="NUCLEAR PORE COMPLEX PROTEIN NUP160"/>
    <property type="match status" value="1"/>
</dbReference>